<reference evidence="2 3" key="1">
    <citation type="submission" date="2014-04" db="EMBL/GenBank/DDBJ databases">
        <authorList>
            <consortium name="DOE Joint Genome Institute"/>
            <person name="Kuo A."/>
            <person name="Zuccaro A."/>
            <person name="Kohler A."/>
            <person name="Nagy L.G."/>
            <person name="Floudas D."/>
            <person name="Copeland A."/>
            <person name="Barry K.W."/>
            <person name="Cichocki N."/>
            <person name="Veneault-Fourrey C."/>
            <person name="LaButti K."/>
            <person name="Lindquist E.A."/>
            <person name="Lipzen A."/>
            <person name="Lundell T."/>
            <person name="Morin E."/>
            <person name="Murat C."/>
            <person name="Sun H."/>
            <person name="Tunlid A."/>
            <person name="Henrissat B."/>
            <person name="Grigoriev I.V."/>
            <person name="Hibbett D.S."/>
            <person name="Martin F."/>
            <person name="Nordberg H.P."/>
            <person name="Cantor M.N."/>
            <person name="Hua S.X."/>
        </authorList>
    </citation>
    <scope>NUCLEOTIDE SEQUENCE [LARGE SCALE GENOMIC DNA]</scope>
    <source>
        <strain evidence="2 3">MAFF 305830</strain>
    </source>
</reference>
<organism evidence="2 3">
    <name type="scientific">Serendipita vermifera MAFF 305830</name>
    <dbReference type="NCBI Taxonomy" id="933852"/>
    <lineage>
        <taxon>Eukaryota</taxon>
        <taxon>Fungi</taxon>
        <taxon>Dikarya</taxon>
        <taxon>Basidiomycota</taxon>
        <taxon>Agaricomycotina</taxon>
        <taxon>Agaricomycetes</taxon>
        <taxon>Sebacinales</taxon>
        <taxon>Serendipitaceae</taxon>
        <taxon>Serendipita</taxon>
    </lineage>
</organism>
<feature type="region of interest" description="Disordered" evidence="1">
    <location>
        <begin position="1"/>
        <end position="20"/>
    </location>
</feature>
<proteinExistence type="predicted"/>
<dbReference type="AlphaFoldDB" id="A0A0C3BAX9"/>
<sequence length="71" mass="7955">MFQEDDRVGPVSLPRGRPNRTRKWQPRTYYQYTAAFAVSWTHQMASKVCTTCVAPSITVSLSPYASAALTT</sequence>
<keyword evidence="3" id="KW-1185">Reference proteome</keyword>
<protein>
    <submittedName>
        <fullName evidence="2">Uncharacterized protein</fullName>
    </submittedName>
</protein>
<evidence type="ECO:0000313" key="2">
    <source>
        <dbReference type="EMBL" id="KIM29269.1"/>
    </source>
</evidence>
<gene>
    <name evidence="2" type="ORF">M408DRAFT_328933</name>
</gene>
<reference evidence="3" key="2">
    <citation type="submission" date="2015-01" db="EMBL/GenBank/DDBJ databases">
        <title>Evolutionary Origins and Diversification of the Mycorrhizal Mutualists.</title>
        <authorList>
            <consortium name="DOE Joint Genome Institute"/>
            <consortium name="Mycorrhizal Genomics Consortium"/>
            <person name="Kohler A."/>
            <person name="Kuo A."/>
            <person name="Nagy L.G."/>
            <person name="Floudas D."/>
            <person name="Copeland A."/>
            <person name="Barry K.W."/>
            <person name="Cichocki N."/>
            <person name="Veneault-Fourrey C."/>
            <person name="LaButti K."/>
            <person name="Lindquist E.A."/>
            <person name="Lipzen A."/>
            <person name="Lundell T."/>
            <person name="Morin E."/>
            <person name="Murat C."/>
            <person name="Riley R."/>
            <person name="Ohm R."/>
            <person name="Sun H."/>
            <person name="Tunlid A."/>
            <person name="Henrissat B."/>
            <person name="Grigoriev I.V."/>
            <person name="Hibbett D.S."/>
            <person name="Martin F."/>
        </authorList>
    </citation>
    <scope>NUCLEOTIDE SEQUENCE [LARGE SCALE GENOMIC DNA]</scope>
    <source>
        <strain evidence="3">MAFF 305830</strain>
    </source>
</reference>
<name>A0A0C3BAX9_SERVB</name>
<dbReference type="EMBL" id="KN824289">
    <property type="protein sequence ID" value="KIM29269.1"/>
    <property type="molecule type" value="Genomic_DNA"/>
</dbReference>
<evidence type="ECO:0000313" key="3">
    <source>
        <dbReference type="Proteomes" id="UP000054097"/>
    </source>
</evidence>
<dbReference type="HOGENOM" id="CLU_2741627_0_0_1"/>
<dbReference type="Proteomes" id="UP000054097">
    <property type="component" value="Unassembled WGS sequence"/>
</dbReference>
<evidence type="ECO:0000256" key="1">
    <source>
        <dbReference type="SAM" id="MobiDB-lite"/>
    </source>
</evidence>
<accession>A0A0C3BAX9</accession>